<dbReference type="KEGG" id="blen:NCTC4824_03194"/>
<dbReference type="Pfam" id="PF07561">
    <property type="entry name" value="DUF1540"/>
    <property type="match status" value="1"/>
</dbReference>
<dbReference type="RefSeq" id="WP_082788813.1">
    <property type="nucleotide sequence ID" value="NZ_CBCSGM010000008.1"/>
</dbReference>
<evidence type="ECO:0000259" key="1">
    <source>
        <dbReference type="Pfam" id="PF07561"/>
    </source>
</evidence>
<dbReference type="EMBL" id="LS483476">
    <property type="protein sequence ID" value="SQI61373.1"/>
    <property type="molecule type" value="Genomic_DNA"/>
</dbReference>
<protein>
    <submittedName>
        <fullName evidence="2">Domain of Uncharacterized Function (DUF1540)</fullName>
    </submittedName>
</protein>
<proteinExistence type="predicted"/>
<feature type="domain" description="DUF1540" evidence="1">
    <location>
        <begin position="5"/>
        <end position="47"/>
    </location>
</feature>
<name>A0A2X4WED4_LEDLE</name>
<sequence length="50" mass="5739">MAEDVLCEVQNCHFWKKGNLCSADQIYVVSRTGKKAETEQETDCQTFKPE</sequence>
<accession>A0A2X4WED4</accession>
<keyword evidence="3" id="KW-1185">Reference proteome</keyword>
<organism evidence="2 3">
    <name type="scientific">Lederbergia lenta</name>
    <name type="common">Bacillus lentus</name>
    <dbReference type="NCBI Taxonomy" id="1467"/>
    <lineage>
        <taxon>Bacteria</taxon>
        <taxon>Bacillati</taxon>
        <taxon>Bacillota</taxon>
        <taxon>Bacilli</taxon>
        <taxon>Bacillales</taxon>
        <taxon>Bacillaceae</taxon>
        <taxon>Lederbergia</taxon>
    </lineage>
</organism>
<evidence type="ECO:0000313" key="2">
    <source>
        <dbReference type="EMBL" id="SQI61373.1"/>
    </source>
</evidence>
<evidence type="ECO:0000313" key="3">
    <source>
        <dbReference type="Proteomes" id="UP000249134"/>
    </source>
</evidence>
<gene>
    <name evidence="2" type="ORF">NCTC4824_03194</name>
</gene>
<reference evidence="2 3" key="1">
    <citation type="submission" date="2018-06" db="EMBL/GenBank/DDBJ databases">
        <authorList>
            <consortium name="Pathogen Informatics"/>
            <person name="Doyle S."/>
        </authorList>
    </citation>
    <scope>NUCLEOTIDE SEQUENCE [LARGE SCALE GENOMIC DNA]</scope>
    <source>
        <strain evidence="2 3">NCTC4824</strain>
    </source>
</reference>
<dbReference type="Proteomes" id="UP000249134">
    <property type="component" value="Chromosome 1"/>
</dbReference>
<dbReference type="STRING" id="1348624.GCA_001591545_03673"/>
<dbReference type="InterPro" id="IPR011437">
    <property type="entry name" value="DUF1540"/>
</dbReference>
<dbReference type="AlphaFoldDB" id="A0A2X4WED4"/>